<evidence type="ECO:0000256" key="1">
    <source>
        <dbReference type="ARBA" id="ARBA00004196"/>
    </source>
</evidence>
<dbReference type="InterPro" id="IPR006143">
    <property type="entry name" value="RND_pump_MFP"/>
</dbReference>
<dbReference type="Gene3D" id="2.40.30.170">
    <property type="match status" value="1"/>
</dbReference>
<feature type="domain" description="Multidrug resistance protein MdtA-like alpha-helical hairpin" evidence="6">
    <location>
        <begin position="99"/>
        <end position="168"/>
    </location>
</feature>
<dbReference type="InterPro" id="IPR058626">
    <property type="entry name" value="MdtA-like_b-barrel"/>
</dbReference>
<dbReference type="GO" id="GO:0046677">
    <property type="term" value="P:response to antibiotic"/>
    <property type="evidence" value="ECO:0007669"/>
    <property type="project" value="TreeGrafter"/>
</dbReference>
<dbReference type="Gene3D" id="2.40.50.100">
    <property type="match status" value="1"/>
</dbReference>
<reference evidence="10 11" key="1">
    <citation type="submission" date="2018-05" db="EMBL/GenBank/DDBJ databases">
        <title>Genomic Encyclopedia of Type Strains, Phase IV (KMG-IV): sequencing the most valuable type-strain genomes for metagenomic binning, comparative biology and taxonomic classification.</title>
        <authorList>
            <person name="Goeker M."/>
        </authorList>
    </citation>
    <scope>NUCLEOTIDE SEQUENCE [LARGE SCALE GENOMIC DNA]</scope>
    <source>
        <strain evidence="10 11">DSM 3183</strain>
    </source>
</reference>
<keyword evidence="5" id="KW-0732">Signal</keyword>
<comment type="subcellular location">
    <subcellularLocation>
        <location evidence="1">Cell envelope</location>
    </subcellularLocation>
</comment>
<evidence type="ECO:0000259" key="8">
    <source>
        <dbReference type="Pfam" id="PF25944"/>
    </source>
</evidence>
<dbReference type="FunFam" id="2.40.420.20:FF:000001">
    <property type="entry name" value="Efflux RND transporter periplasmic adaptor subunit"/>
    <property type="match status" value="1"/>
</dbReference>
<feature type="chain" id="PRO_5015962078" evidence="5">
    <location>
        <begin position="24"/>
        <end position="398"/>
    </location>
</feature>
<dbReference type="Gene3D" id="2.40.420.20">
    <property type="match status" value="1"/>
</dbReference>
<proteinExistence type="inferred from homology"/>
<dbReference type="GO" id="GO:0030313">
    <property type="term" value="C:cell envelope"/>
    <property type="evidence" value="ECO:0007669"/>
    <property type="project" value="UniProtKB-SubCell"/>
</dbReference>
<evidence type="ECO:0000256" key="2">
    <source>
        <dbReference type="ARBA" id="ARBA00009477"/>
    </source>
</evidence>
<dbReference type="PANTHER" id="PTHR30158:SF10">
    <property type="entry name" value="CATION EFFLUX PUMP"/>
    <property type="match status" value="1"/>
</dbReference>
<sequence>MRVPPRCALVAAALSLLISACSSEPPPAPPPPAATIATPLQREVVDWDEYIGRFTADEDVQLVARVSGPIARVAFRDGGNVGKGQLLFVIDQRPFRAALAEAEASVASARAALVNAQAQATRGRELVGFDAISKEEADTLAANLRSARASLAAAQARRQQAQLDLSFTEVRAPISGRASSRMVDVGDFVSAGQTELTRIVRINPIRFSFDGAEAFYLKYIRQDAGGERRSSRYAPNPVEIQLADEPTFRWRGRMAFLNNGISPETGTITAYAMVDNPEGFLVPGMFGRARLLGSGTYKALLVPDEAIMTDQTRKLVFVLGKGNKVTPRPVQTGPMVEGLRVIREGIAPTERIVIDGLTRMQPGMVVTPRKGQIKARAKDDAPIARPISAPAPAQATAS</sequence>
<evidence type="ECO:0000313" key="11">
    <source>
        <dbReference type="Proteomes" id="UP000248014"/>
    </source>
</evidence>
<dbReference type="Pfam" id="PF25917">
    <property type="entry name" value="BSH_RND"/>
    <property type="match status" value="1"/>
</dbReference>
<evidence type="ECO:0000256" key="5">
    <source>
        <dbReference type="SAM" id="SignalP"/>
    </source>
</evidence>
<dbReference type="InterPro" id="IPR058624">
    <property type="entry name" value="MdtA-like_HH"/>
</dbReference>
<evidence type="ECO:0000256" key="4">
    <source>
        <dbReference type="SAM" id="MobiDB-lite"/>
    </source>
</evidence>
<feature type="coiled-coil region" evidence="3">
    <location>
        <begin position="99"/>
        <end position="164"/>
    </location>
</feature>
<feature type="region of interest" description="Disordered" evidence="4">
    <location>
        <begin position="369"/>
        <end position="398"/>
    </location>
</feature>
<name>A0A2V3V2N0_9SPHN</name>
<feature type="signal peptide" evidence="5">
    <location>
        <begin position="1"/>
        <end position="23"/>
    </location>
</feature>
<dbReference type="EMBL" id="QJJM01000006">
    <property type="protein sequence ID" value="PXW76032.1"/>
    <property type="molecule type" value="Genomic_DNA"/>
</dbReference>
<evidence type="ECO:0000313" key="10">
    <source>
        <dbReference type="EMBL" id="PXW76032.1"/>
    </source>
</evidence>
<dbReference type="InterPro" id="IPR058627">
    <property type="entry name" value="MdtA-like_C"/>
</dbReference>
<dbReference type="AlphaFoldDB" id="A0A2V3V2N0"/>
<feature type="domain" description="Multidrug resistance protein MdtA-like barrel-sandwich hybrid" evidence="7">
    <location>
        <begin position="59"/>
        <end position="195"/>
    </location>
</feature>
<evidence type="ECO:0000256" key="3">
    <source>
        <dbReference type="SAM" id="Coils"/>
    </source>
</evidence>
<feature type="compositionally biased region" description="Low complexity" evidence="4">
    <location>
        <begin position="383"/>
        <end position="398"/>
    </location>
</feature>
<dbReference type="Gene3D" id="1.10.287.470">
    <property type="entry name" value="Helix hairpin bin"/>
    <property type="match status" value="1"/>
</dbReference>
<dbReference type="Pfam" id="PF25967">
    <property type="entry name" value="RND-MFP_C"/>
    <property type="match status" value="1"/>
</dbReference>
<keyword evidence="11" id="KW-1185">Reference proteome</keyword>
<dbReference type="RefSeq" id="WP_110298703.1">
    <property type="nucleotide sequence ID" value="NZ_QJJM01000006.1"/>
</dbReference>
<evidence type="ECO:0000259" key="7">
    <source>
        <dbReference type="Pfam" id="PF25917"/>
    </source>
</evidence>
<dbReference type="PANTHER" id="PTHR30158">
    <property type="entry name" value="ACRA/E-RELATED COMPONENT OF DRUG EFFLUX TRANSPORTER"/>
    <property type="match status" value="1"/>
</dbReference>
<evidence type="ECO:0000259" key="9">
    <source>
        <dbReference type="Pfam" id="PF25967"/>
    </source>
</evidence>
<keyword evidence="3" id="KW-0175">Coiled coil</keyword>
<comment type="caution">
    <text evidence="10">The sequence shown here is derived from an EMBL/GenBank/DDBJ whole genome shotgun (WGS) entry which is preliminary data.</text>
</comment>
<feature type="domain" description="Multidrug resistance protein MdtA-like C-terminal permuted SH3" evidence="9">
    <location>
        <begin position="299"/>
        <end position="359"/>
    </location>
</feature>
<gene>
    <name evidence="10" type="ORF">C7451_106197</name>
</gene>
<evidence type="ECO:0000259" key="6">
    <source>
        <dbReference type="Pfam" id="PF25876"/>
    </source>
</evidence>
<dbReference type="Proteomes" id="UP000248014">
    <property type="component" value="Unassembled WGS sequence"/>
</dbReference>
<dbReference type="GO" id="GO:0022857">
    <property type="term" value="F:transmembrane transporter activity"/>
    <property type="evidence" value="ECO:0007669"/>
    <property type="project" value="InterPro"/>
</dbReference>
<dbReference type="InterPro" id="IPR058625">
    <property type="entry name" value="MdtA-like_BSH"/>
</dbReference>
<feature type="domain" description="Multidrug resistance protein MdtA-like beta-barrel" evidence="8">
    <location>
        <begin position="236"/>
        <end position="291"/>
    </location>
</feature>
<dbReference type="PROSITE" id="PS51257">
    <property type="entry name" value="PROKAR_LIPOPROTEIN"/>
    <property type="match status" value="1"/>
</dbReference>
<dbReference type="NCBIfam" id="TIGR01730">
    <property type="entry name" value="RND_mfp"/>
    <property type="match status" value="1"/>
</dbReference>
<dbReference type="SUPFAM" id="SSF111369">
    <property type="entry name" value="HlyD-like secretion proteins"/>
    <property type="match status" value="1"/>
</dbReference>
<dbReference type="Pfam" id="PF25876">
    <property type="entry name" value="HH_MFP_RND"/>
    <property type="match status" value="1"/>
</dbReference>
<protein>
    <submittedName>
        <fullName evidence="10">RND family efflux transporter MFP subunit</fullName>
    </submittedName>
</protein>
<organism evidence="10 11">
    <name type="scientific">Blastomonas natatoria</name>
    <dbReference type="NCBI Taxonomy" id="34015"/>
    <lineage>
        <taxon>Bacteria</taxon>
        <taxon>Pseudomonadati</taxon>
        <taxon>Pseudomonadota</taxon>
        <taxon>Alphaproteobacteria</taxon>
        <taxon>Sphingomonadales</taxon>
        <taxon>Sphingomonadaceae</taxon>
        <taxon>Blastomonas</taxon>
    </lineage>
</organism>
<dbReference type="Pfam" id="PF25944">
    <property type="entry name" value="Beta-barrel_RND"/>
    <property type="match status" value="1"/>
</dbReference>
<dbReference type="GO" id="GO:0005886">
    <property type="term" value="C:plasma membrane"/>
    <property type="evidence" value="ECO:0007669"/>
    <property type="project" value="TreeGrafter"/>
</dbReference>
<comment type="similarity">
    <text evidence="2">Belongs to the membrane fusion protein (MFP) (TC 8.A.1) family.</text>
</comment>
<dbReference type="OrthoDB" id="9816569at2"/>
<accession>A0A2V3V2N0</accession>